<accession>A0A8T9BYF1</accession>
<dbReference type="SUPFAM" id="SSF144232">
    <property type="entry name" value="HIT/MYND zinc finger-like"/>
    <property type="match status" value="1"/>
</dbReference>
<keyword evidence="1" id="KW-0479">Metal-binding</keyword>
<evidence type="ECO:0000256" key="1">
    <source>
        <dbReference type="ARBA" id="ARBA00022723"/>
    </source>
</evidence>
<dbReference type="Gene3D" id="6.10.140.2220">
    <property type="match status" value="1"/>
</dbReference>
<keyword evidence="7" id="KW-1185">Reference proteome</keyword>
<dbReference type="Proteomes" id="UP000469558">
    <property type="component" value="Unassembled WGS sequence"/>
</dbReference>
<evidence type="ECO:0000256" key="3">
    <source>
        <dbReference type="ARBA" id="ARBA00022833"/>
    </source>
</evidence>
<evidence type="ECO:0000259" key="5">
    <source>
        <dbReference type="PROSITE" id="PS50865"/>
    </source>
</evidence>
<name>A0A8T9BYF1_9HELO</name>
<dbReference type="EMBL" id="QGMK01002505">
    <property type="protein sequence ID" value="TVY58054.1"/>
    <property type="molecule type" value="Genomic_DNA"/>
</dbReference>
<sequence length="334" mass="37808">MVEKQQTTNSMEPIPLRTLTVLLNYERLVSDPRFKDQELVVSSIADPSVISRGIDQNPGLFANELSTIKHRYINQFAVSDDHPSSDPLPTIFSIHPDAERPTKALSFADRELIYHLTHGHDGCFVAIGLYQLFLELCPPEQELSLQITNETPIIVNPQEREITEFSVQGPVLQSISIIPSGPLTLMGGFEDNSVHAVLSFPVRGGDDFVVDMTRMQYGTAGRGTYGENYFFGLWDDYNKSMAKICSGINNIRNSLQMNMTPEFDRARAQACAQRVWERWQKREEEGWCEHCGKPGVDSKLCGGCKEAKVRYCCREHQVAGWKLHKYTCEKKKSE</sequence>
<dbReference type="Pfam" id="PF01753">
    <property type="entry name" value="zf-MYND"/>
    <property type="match status" value="1"/>
</dbReference>
<feature type="domain" description="MYND-type" evidence="5">
    <location>
        <begin position="288"/>
        <end position="328"/>
    </location>
</feature>
<organism evidence="6 7">
    <name type="scientific">Lachnellula suecica</name>
    <dbReference type="NCBI Taxonomy" id="602035"/>
    <lineage>
        <taxon>Eukaryota</taxon>
        <taxon>Fungi</taxon>
        <taxon>Dikarya</taxon>
        <taxon>Ascomycota</taxon>
        <taxon>Pezizomycotina</taxon>
        <taxon>Leotiomycetes</taxon>
        <taxon>Helotiales</taxon>
        <taxon>Lachnaceae</taxon>
        <taxon>Lachnellula</taxon>
    </lineage>
</organism>
<protein>
    <recommendedName>
        <fullName evidence="5">MYND-type domain-containing protein</fullName>
    </recommendedName>
</protein>
<dbReference type="OrthoDB" id="432970at2759"/>
<comment type="caution">
    <text evidence="6">The sequence shown here is derived from an EMBL/GenBank/DDBJ whole genome shotgun (WGS) entry which is preliminary data.</text>
</comment>
<dbReference type="InterPro" id="IPR002893">
    <property type="entry name" value="Znf_MYND"/>
</dbReference>
<evidence type="ECO:0000256" key="2">
    <source>
        <dbReference type="ARBA" id="ARBA00022771"/>
    </source>
</evidence>
<keyword evidence="2 4" id="KW-0863">Zinc-finger</keyword>
<dbReference type="GO" id="GO:0008270">
    <property type="term" value="F:zinc ion binding"/>
    <property type="evidence" value="ECO:0007669"/>
    <property type="project" value="UniProtKB-KW"/>
</dbReference>
<reference evidence="6 7" key="1">
    <citation type="submission" date="2018-05" db="EMBL/GenBank/DDBJ databases">
        <title>Genome sequencing and assembly of the regulated plant pathogen Lachnellula willkommii and related sister species for the development of diagnostic species identification markers.</title>
        <authorList>
            <person name="Giroux E."/>
            <person name="Bilodeau G."/>
        </authorList>
    </citation>
    <scope>NUCLEOTIDE SEQUENCE [LARGE SCALE GENOMIC DNA]</scope>
    <source>
        <strain evidence="6 7">CBS 268.59</strain>
    </source>
</reference>
<evidence type="ECO:0000313" key="7">
    <source>
        <dbReference type="Proteomes" id="UP000469558"/>
    </source>
</evidence>
<keyword evidence="3" id="KW-0862">Zinc</keyword>
<evidence type="ECO:0000256" key="4">
    <source>
        <dbReference type="PROSITE-ProRule" id="PRU00134"/>
    </source>
</evidence>
<evidence type="ECO:0000313" key="6">
    <source>
        <dbReference type="EMBL" id="TVY58054.1"/>
    </source>
</evidence>
<gene>
    <name evidence="6" type="ORF">LSUE1_G009562</name>
</gene>
<dbReference type="PROSITE" id="PS50865">
    <property type="entry name" value="ZF_MYND_2"/>
    <property type="match status" value="1"/>
</dbReference>
<proteinExistence type="predicted"/>
<dbReference type="AlphaFoldDB" id="A0A8T9BYF1"/>